<keyword evidence="2" id="KW-1185">Reference proteome</keyword>
<dbReference type="AlphaFoldDB" id="A0AAV5AB71"/>
<name>A0AAV5AB71_9AGAM</name>
<dbReference type="Proteomes" id="UP001050691">
    <property type="component" value="Unassembled WGS sequence"/>
</dbReference>
<reference evidence="1" key="1">
    <citation type="submission" date="2021-10" db="EMBL/GenBank/DDBJ databases">
        <title>De novo Genome Assembly of Clathrus columnatus (Basidiomycota, Fungi) Using Illumina and Nanopore Sequence Data.</title>
        <authorList>
            <person name="Ogiso-Tanaka E."/>
            <person name="Itagaki H."/>
            <person name="Hosoya T."/>
            <person name="Hosaka K."/>
        </authorList>
    </citation>
    <scope>NUCLEOTIDE SEQUENCE</scope>
    <source>
        <strain evidence="1">MO-923</strain>
    </source>
</reference>
<dbReference type="EMBL" id="BPWL01000004">
    <property type="protein sequence ID" value="GJJ09175.1"/>
    <property type="molecule type" value="Genomic_DNA"/>
</dbReference>
<organism evidence="1 2">
    <name type="scientific">Clathrus columnatus</name>
    <dbReference type="NCBI Taxonomy" id="1419009"/>
    <lineage>
        <taxon>Eukaryota</taxon>
        <taxon>Fungi</taxon>
        <taxon>Dikarya</taxon>
        <taxon>Basidiomycota</taxon>
        <taxon>Agaricomycotina</taxon>
        <taxon>Agaricomycetes</taxon>
        <taxon>Phallomycetidae</taxon>
        <taxon>Phallales</taxon>
        <taxon>Clathraceae</taxon>
        <taxon>Clathrus</taxon>
    </lineage>
</organism>
<comment type="caution">
    <text evidence="1">The sequence shown here is derived from an EMBL/GenBank/DDBJ whole genome shotgun (WGS) entry which is preliminary data.</text>
</comment>
<gene>
    <name evidence="1" type="ORF">Clacol_003397</name>
</gene>
<sequence length="95" mass="10912">MSNPPPADAMEVDAARRHASTATLRCYRCRCTRYLYHDCPNAANIRFLNIDEIDEEVGRLLSLKDAHEAQTRQVAILEVKEIPEEPKKDFLKGRE</sequence>
<evidence type="ECO:0000313" key="2">
    <source>
        <dbReference type="Proteomes" id="UP001050691"/>
    </source>
</evidence>
<proteinExistence type="predicted"/>
<evidence type="ECO:0000313" key="1">
    <source>
        <dbReference type="EMBL" id="GJJ09175.1"/>
    </source>
</evidence>
<protein>
    <submittedName>
        <fullName evidence="1">Uncharacterized protein</fullName>
    </submittedName>
</protein>
<accession>A0AAV5AB71</accession>